<dbReference type="Proteomes" id="UP001328107">
    <property type="component" value="Unassembled WGS sequence"/>
</dbReference>
<feature type="non-terminal residue" evidence="2">
    <location>
        <position position="91"/>
    </location>
</feature>
<reference evidence="2" key="2">
    <citation type="submission" date="2023-06" db="EMBL/GenBank/DDBJ databases">
        <title>Genome assembly of Pristionchus species.</title>
        <authorList>
            <person name="Yoshida K."/>
            <person name="Sommer R.J."/>
        </authorList>
    </citation>
    <scope>NUCLEOTIDE SEQUENCE</scope>
    <source>
        <strain evidence="2 3">RS5460</strain>
    </source>
</reference>
<name>A0AAN5CKR5_9BILA</name>
<reference evidence="3" key="1">
    <citation type="submission" date="2022-10" db="EMBL/GenBank/DDBJ databases">
        <title>Genome assembly of Pristionchus species.</title>
        <authorList>
            <person name="Yoshida K."/>
            <person name="Sommer R.J."/>
        </authorList>
    </citation>
    <scope>NUCLEOTIDE SEQUENCE [LARGE SCALE GENOMIC DNA]</scope>
    <source>
        <strain evidence="3">RS5460</strain>
    </source>
</reference>
<dbReference type="EMBL" id="BTRK01000004">
    <property type="protein sequence ID" value="GMR46203.1"/>
    <property type="molecule type" value="Genomic_DNA"/>
</dbReference>
<proteinExistence type="predicted"/>
<accession>A0AAN5CKR5</accession>
<dbReference type="EMBL" id="BTRK01000004">
    <property type="protein sequence ID" value="GMR46204.1"/>
    <property type="molecule type" value="Genomic_DNA"/>
</dbReference>
<evidence type="ECO:0000313" key="2">
    <source>
        <dbReference type="EMBL" id="GMR46204.1"/>
    </source>
</evidence>
<comment type="caution">
    <text evidence="2">The sequence shown here is derived from an EMBL/GenBank/DDBJ whole genome shotgun (WGS) entry which is preliminary data.</text>
</comment>
<evidence type="ECO:0000313" key="1">
    <source>
        <dbReference type="EMBL" id="GMR46203.1"/>
    </source>
</evidence>
<organism evidence="2 3">
    <name type="scientific">Pristionchus mayeri</name>
    <dbReference type="NCBI Taxonomy" id="1317129"/>
    <lineage>
        <taxon>Eukaryota</taxon>
        <taxon>Metazoa</taxon>
        <taxon>Ecdysozoa</taxon>
        <taxon>Nematoda</taxon>
        <taxon>Chromadorea</taxon>
        <taxon>Rhabditida</taxon>
        <taxon>Rhabditina</taxon>
        <taxon>Diplogasteromorpha</taxon>
        <taxon>Diplogasteroidea</taxon>
        <taxon>Neodiplogasteridae</taxon>
        <taxon>Pristionchus</taxon>
    </lineage>
</organism>
<feature type="non-terminal residue" evidence="2">
    <location>
        <position position="1"/>
    </location>
</feature>
<dbReference type="AlphaFoldDB" id="A0AAN5CKR5"/>
<sequence>IFDLFSYIIFGTCMRSSDIMNYIASAIGLESGDAMLDWNDEGVLMDVRCFKLYDYLAQYTPFHIAITYKNSKGEIRHHIFTSALGDRLYVP</sequence>
<gene>
    <name evidence="1" type="ORF">PMAYCL1PPCAC_16398</name>
    <name evidence="2" type="ORF">PMAYCL1PPCAC_16399</name>
</gene>
<evidence type="ECO:0000313" key="3">
    <source>
        <dbReference type="Proteomes" id="UP001328107"/>
    </source>
</evidence>
<protein>
    <submittedName>
        <fullName evidence="2">Uncharacterized protein</fullName>
    </submittedName>
</protein>
<keyword evidence="3" id="KW-1185">Reference proteome</keyword>